<dbReference type="EMBL" id="PTQR01000082">
    <property type="protein sequence ID" value="TKX21074.1"/>
    <property type="molecule type" value="Genomic_DNA"/>
</dbReference>
<dbReference type="PANTHER" id="PTHR23321">
    <property type="entry name" value="RIBOSOMAL PROTEIN S15, BACTERIAL AND ORGANELLAR"/>
    <property type="match status" value="1"/>
</dbReference>
<evidence type="ECO:0000256" key="3">
    <source>
        <dbReference type="ARBA" id="ARBA00023274"/>
    </source>
</evidence>
<evidence type="ECO:0000256" key="2">
    <source>
        <dbReference type="ARBA" id="ARBA00022980"/>
    </source>
</evidence>
<dbReference type="Proteomes" id="UP000308133">
    <property type="component" value="Unassembled WGS sequence"/>
</dbReference>
<dbReference type="SMART" id="SM01387">
    <property type="entry name" value="Ribosomal_S15"/>
    <property type="match status" value="1"/>
</dbReference>
<feature type="compositionally biased region" description="Polar residues" evidence="4">
    <location>
        <begin position="110"/>
        <end position="128"/>
    </location>
</feature>
<keyword evidence="2 5" id="KW-0689">Ribosomal protein</keyword>
<dbReference type="GO" id="GO:0003735">
    <property type="term" value="F:structural constituent of ribosome"/>
    <property type="evidence" value="ECO:0007669"/>
    <property type="project" value="InterPro"/>
</dbReference>
<dbReference type="InterPro" id="IPR000589">
    <property type="entry name" value="Ribosomal_uS15"/>
</dbReference>
<evidence type="ECO:0000313" key="6">
    <source>
        <dbReference type="Proteomes" id="UP000308133"/>
    </source>
</evidence>
<dbReference type="GO" id="GO:0006412">
    <property type="term" value="P:translation"/>
    <property type="evidence" value="ECO:0007669"/>
    <property type="project" value="InterPro"/>
</dbReference>
<dbReference type="Gene3D" id="1.10.287.10">
    <property type="entry name" value="S15/NS1, RNA-binding"/>
    <property type="match status" value="1"/>
</dbReference>
<organism evidence="5 6">
    <name type="scientific">Elsinoe australis</name>
    <dbReference type="NCBI Taxonomy" id="40998"/>
    <lineage>
        <taxon>Eukaryota</taxon>
        <taxon>Fungi</taxon>
        <taxon>Dikarya</taxon>
        <taxon>Ascomycota</taxon>
        <taxon>Pezizomycotina</taxon>
        <taxon>Dothideomycetes</taxon>
        <taxon>Dothideomycetidae</taxon>
        <taxon>Myriangiales</taxon>
        <taxon>Elsinoaceae</taxon>
        <taxon>Elsinoe</taxon>
    </lineage>
</organism>
<dbReference type="Pfam" id="PF00312">
    <property type="entry name" value="Ribosomal_S15"/>
    <property type="match status" value="1"/>
</dbReference>
<dbReference type="InterPro" id="IPR009068">
    <property type="entry name" value="uS15_NS1_RNA-bd_sf"/>
</dbReference>
<comment type="similarity">
    <text evidence="1">Belongs to the universal ribosomal protein uS15 family.</text>
</comment>
<dbReference type="AlphaFoldDB" id="A0A4U7AZ43"/>
<dbReference type="CDD" id="cd00353">
    <property type="entry name" value="Ribosomal_S15p_S13e"/>
    <property type="match status" value="1"/>
</dbReference>
<name>A0A4U7AZ43_9PEZI</name>
<feature type="region of interest" description="Disordered" evidence="4">
    <location>
        <begin position="72"/>
        <end position="128"/>
    </location>
</feature>
<evidence type="ECO:0000256" key="1">
    <source>
        <dbReference type="ARBA" id="ARBA00008434"/>
    </source>
</evidence>
<dbReference type="GO" id="GO:1990904">
    <property type="term" value="C:ribonucleoprotein complex"/>
    <property type="evidence" value="ECO:0007669"/>
    <property type="project" value="UniProtKB-KW"/>
</dbReference>
<keyword evidence="3" id="KW-0687">Ribonucleoprotein</keyword>
<evidence type="ECO:0000313" key="5">
    <source>
        <dbReference type="EMBL" id="TKX21074.1"/>
    </source>
</evidence>
<proteinExistence type="inferred from homology"/>
<dbReference type="InterPro" id="IPR005290">
    <property type="entry name" value="Ribosomal_uS15_bac-type"/>
</dbReference>
<dbReference type="PANTHER" id="PTHR23321:SF26">
    <property type="entry name" value="SMALL RIBOSOMAL SUBUNIT PROTEIN US15M"/>
    <property type="match status" value="1"/>
</dbReference>
<accession>A0A4U7AZ43</accession>
<reference evidence="5 6" key="1">
    <citation type="submission" date="2018-02" db="EMBL/GenBank/DDBJ databases">
        <title>Draft genome sequences of Elsinoe sp., causing black scab on jojoba.</title>
        <authorList>
            <person name="Stodart B."/>
            <person name="Jeffress S."/>
            <person name="Ash G."/>
            <person name="Arun Chinnappa K."/>
        </authorList>
    </citation>
    <scope>NUCLEOTIDE SEQUENCE [LARGE SCALE GENOMIC DNA]</scope>
    <source>
        <strain evidence="5 6">Hillstone_2</strain>
    </source>
</reference>
<dbReference type="GO" id="GO:0005737">
    <property type="term" value="C:cytoplasm"/>
    <property type="evidence" value="ECO:0007669"/>
    <property type="project" value="UniProtKB-ARBA"/>
</dbReference>
<protein>
    <submittedName>
        <fullName evidence="5">Putative ribosomal protein S15</fullName>
    </submittedName>
</protein>
<dbReference type="SUPFAM" id="SSF47060">
    <property type="entry name" value="S15/NS1 RNA-binding domain"/>
    <property type="match status" value="1"/>
</dbReference>
<gene>
    <name evidence="5" type="ORF">C1H76_6614</name>
</gene>
<evidence type="ECO:0000256" key="4">
    <source>
        <dbReference type="SAM" id="MobiDB-lite"/>
    </source>
</evidence>
<dbReference type="GO" id="GO:0005840">
    <property type="term" value="C:ribosome"/>
    <property type="evidence" value="ECO:0007669"/>
    <property type="project" value="UniProtKB-KW"/>
</dbReference>
<sequence length="340" mass="37729">MDSLLLRLGDLSLRASRQSCHRCRNFSSSSIRSAATKAEKRKFRDPYTIAQARARKEANISRQTQLVKERTDALGDPVRGKQTPFVESFDSAAPPAPIASRSKSIPFSDPSASSTFEQSTPAGHSNELNFNLTPAELGSSLKRSLVWSGSRLATSAKELVDQYEMNNGELTLTRPDLMNPDPKNKYHVTATEAIKRITALSNSSSKDRLRVNIKRCISTFGRHKTDTHLPSKPAPSSTFLAAQSADGALPMKTPRAGPDTGSSEVQIAVLTARIRTLSQFLDSRGKMDKMNKRNLRLLVHKRQKLLKYLERKERGGPRFQNVVEVLGLERGAWEGEITLR</sequence>
<comment type="caution">
    <text evidence="5">The sequence shown here is derived from an EMBL/GenBank/DDBJ whole genome shotgun (WGS) entry which is preliminary data.</text>
</comment>